<dbReference type="Pfam" id="PF04542">
    <property type="entry name" value="Sigma70_r2"/>
    <property type="match status" value="1"/>
</dbReference>
<dbReference type="PANTHER" id="PTHR43133">
    <property type="entry name" value="RNA POLYMERASE ECF-TYPE SIGMA FACTO"/>
    <property type="match status" value="1"/>
</dbReference>
<dbReference type="SUPFAM" id="SSF88946">
    <property type="entry name" value="Sigma2 domain of RNA polymerase sigma factors"/>
    <property type="match status" value="1"/>
</dbReference>
<dbReference type="InterPro" id="IPR039425">
    <property type="entry name" value="RNA_pol_sigma-70-like"/>
</dbReference>
<comment type="caution">
    <text evidence="7">The sequence shown here is derived from an EMBL/GenBank/DDBJ whole genome shotgun (WGS) entry which is preliminary data.</text>
</comment>
<dbReference type="Gene3D" id="1.10.10.10">
    <property type="entry name" value="Winged helix-like DNA-binding domain superfamily/Winged helix DNA-binding domain"/>
    <property type="match status" value="1"/>
</dbReference>
<dbReference type="InterPro" id="IPR013324">
    <property type="entry name" value="RNA_pol_sigma_r3/r4-like"/>
</dbReference>
<dbReference type="GO" id="GO:0003677">
    <property type="term" value="F:DNA binding"/>
    <property type="evidence" value="ECO:0007669"/>
    <property type="project" value="InterPro"/>
</dbReference>
<keyword evidence="3" id="KW-0731">Sigma factor</keyword>
<sequence length="184" mass="20554">MTSSVRDDYARMARGCESTLIATARRLVRDDDRVLDLVQEALVRGYEAFRAGKFVAGGKPCAWLARILTNHFINEWRREKKWGAGVTVEDVTAGGEIGPEATRTASADMLLLEATLEEPLEKALAELPDALRLTVILVDMQELSYQEAAERLSVPVGTIRSRLARARFQLAERLQVWGRERGLV</sequence>
<reference evidence="7 8" key="1">
    <citation type="submission" date="2020-08" db="EMBL/GenBank/DDBJ databases">
        <title>Genomic Encyclopedia of Type Strains, Phase IV (KMG-IV): sequencing the most valuable type-strain genomes for metagenomic binning, comparative biology and taxonomic classification.</title>
        <authorList>
            <person name="Goeker M."/>
        </authorList>
    </citation>
    <scope>NUCLEOTIDE SEQUENCE [LARGE SCALE GENOMIC DNA]</scope>
    <source>
        <strain evidence="7 8">DSM 23562</strain>
    </source>
</reference>
<comment type="similarity">
    <text evidence="1">Belongs to the sigma-70 factor family. ECF subfamily.</text>
</comment>
<dbReference type="GO" id="GO:0006352">
    <property type="term" value="P:DNA-templated transcription initiation"/>
    <property type="evidence" value="ECO:0007669"/>
    <property type="project" value="InterPro"/>
</dbReference>
<dbReference type="RefSeq" id="WP_184198493.1">
    <property type="nucleotide sequence ID" value="NZ_JACHGW010000003.1"/>
</dbReference>
<dbReference type="PANTHER" id="PTHR43133:SF59">
    <property type="entry name" value="ECF RNA POLYMERASE SIGMA FACTOR SIGR"/>
    <property type="match status" value="1"/>
</dbReference>
<accession>A0A7W9SRI7</accession>
<dbReference type="GO" id="GO:0016987">
    <property type="term" value="F:sigma factor activity"/>
    <property type="evidence" value="ECO:0007669"/>
    <property type="project" value="UniProtKB-KW"/>
</dbReference>
<dbReference type="Proteomes" id="UP000520814">
    <property type="component" value="Unassembled WGS sequence"/>
</dbReference>
<dbReference type="NCBIfam" id="TIGR02937">
    <property type="entry name" value="sigma70-ECF"/>
    <property type="match status" value="1"/>
</dbReference>
<dbReference type="Pfam" id="PF08281">
    <property type="entry name" value="Sigma70_r4_2"/>
    <property type="match status" value="1"/>
</dbReference>
<dbReference type="InterPro" id="IPR007627">
    <property type="entry name" value="RNA_pol_sigma70_r2"/>
</dbReference>
<evidence type="ECO:0000313" key="8">
    <source>
        <dbReference type="Proteomes" id="UP000520814"/>
    </source>
</evidence>
<dbReference type="AlphaFoldDB" id="A0A7W9SRI7"/>
<evidence type="ECO:0000313" key="7">
    <source>
        <dbReference type="EMBL" id="MBB6051472.1"/>
    </source>
</evidence>
<evidence type="ECO:0000256" key="2">
    <source>
        <dbReference type="ARBA" id="ARBA00023015"/>
    </source>
</evidence>
<name>A0A7W9SRI7_ARMRO</name>
<dbReference type="CDD" id="cd06171">
    <property type="entry name" value="Sigma70_r4"/>
    <property type="match status" value="1"/>
</dbReference>
<dbReference type="InterPro" id="IPR013325">
    <property type="entry name" value="RNA_pol_sigma_r2"/>
</dbReference>
<proteinExistence type="inferred from homology"/>
<dbReference type="InterPro" id="IPR014284">
    <property type="entry name" value="RNA_pol_sigma-70_dom"/>
</dbReference>
<dbReference type="SUPFAM" id="SSF88659">
    <property type="entry name" value="Sigma3 and sigma4 domains of RNA polymerase sigma factors"/>
    <property type="match status" value="1"/>
</dbReference>
<feature type="domain" description="RNA polymerase sigma-70 region 2" evidence="5">
    <location>
        <begin position="18"/>
        <end position="80"/>
    </location>
</feature>
<feature type="domain" description="RNA polymerase sigma factor 70 region 4 type 2" evidence="6">
    <location>
        <begin position="119"/>
        <end position="167"/>
    </location>
</feature>
<evidence type="ECO:0000259" key="6">
    <source>
        <dbReference type="Pfam" id="PF08281"/>
    </source>
</evidence>
<dbReference type="EMBL" id="JACHGW010000003">
    <property type="protein sequence ID" value="MBB6051472.1"/>
    <property type="molecule type" value="Genomic_DNA"/>
</dbReference>
<evidence type="ECO:0000259" key="5">
    <source>
        <dbReference type="Pfam" id="PF04542"/>
    </source>
</evidence>
<keyword evidence="4" id="KW-0804">Transcription</keyword>
<organism evidence="7 8">
    <name type="scientific">Armatimonas rosea</name>
    <dbReference type="NCBI Taxonomy" id="685828"/>
    <lineage>
        <taxon>Bacteria</taxon>
        <taxon>Bacillati</taxon>
        <taxon>Armatimonadota</taxon>
        <taxon>Armatimonadia</taxon>
        <taxon>Armatimonadales</taxon>
        <taxon>Armatimonadaceae</taxon>
        <taxon>Armatimonas</taxon>
    </lineage>
</organism>
<dbReference type="InterPro" id="IPR036388">
    <property type="entry name" value="WH-like_DNA-bd_sf"/>
</dbReference>
<evidence type="ECO:0000256" key="3">
    <source>
        <dbReference type="ARBA" id="ARBA00023082"/>
    </source>
</evidence>
<keyword evidence="8" id="KW-1185">Reference proteome</keyword>
<keyword evidence="2" id="KW-0805">Transcription regulation</keyword>
<dbReference type="Gene3D" id="1.10.1740.10">
    <property type="match status" value="1"/>
</dbReference>
<gene>
    <name evidence="7" type="ORF">HNQ39_003282</name>
</gene>
<evidence type="ECO:0000256" key="1">
    <source>
        <dbReference type="ARBA" id="ARBA00010641"/>
    </source>
</evidence>
<dbReference type="InterPro" id="IPR013249">
    <property type="entry name" value="RNA_pol_sigma70_r4_t2"/>
</dbReference>
<protein>
    <submittedName>
        <fullName evidence="7">RNA polymerase sigma-70 factor (ECF subfamily)</fullName>
    </submittedName>
</protein>
<evidence type="ECO:0000256" key="4">
    <source>
        <dbReference type="ARBA" id="ARBA00023163"/>
    </source>
</evidence>